<comment type="subcellular location">
    <subcellularLocation>
        <location evidence="1">Membrane</location>
        <topology evidence="1">Multi-pass membrane protein</topology>
    </subcellularLocation>
</comment>
<keyword evidence="4 5" id="KW-0472">Membrane</keyword>
<sequence>MSGVARAWRRALRAQFSRRMLMLSFVPLLLSLLAWGGLLWAFLPGLLDWLHALFVEYGWFQSSNSMLSTLGLGALKVIVVPIVAIILLLPLMIASSLLFMGIFAMPAIERHVGRRDYPKLEQKEGGSFAGSVWMNLSSVAVFALLWLCTVPLYAIPPLAVVVQAALWGWVASRVMSYDALAAHASEAERKALMHKHRWPLLAIGMASGALGALPGIAWIGGAVLAVVLFPILAILSAWLYLVIFLFTGLWYQYYCLQALEELRLASPAGSVPAPMHGDRAL</sequence>
<keyword evidence="3 5" id="KW-1133">Transmembrane helix</keyword>
<evidence type="ECO:0000313" key="6">
    <source>
        <dbReference type="EMBL" id="MFC5458327.1"/>
    </source>
</evidence>
<name>A0ABW0L045_9BURK</name>
<accession>A0ABW0L045</accession>
<proteinExistence type="predicted"/>
<feature type="transmembrane region" description="Helical" evidence="5">
    <location>
        <begin position="126"/>
        <end position="147"/>
    </location>
</feature>
<dbReference type="RefSeq" id="WP_379779074.1">
    <property type="nucleotide sequence ID" value="NZ_JBHSMU010000003.1"/>
</dbReference>
<gene>
    <name evidence="6" type="ORF">ACFPN5_00720</name>
</gene>
<feature type="transmembrane region" description="Helical" evidence="5">
    <location>
        <begin position="225"/>
        <end position="251"/>
    </location>
</feature>
<evidence type="ECO:0000313" key="7">
    <source>
        <dbReference type="Proteomes" id="UP001596050"/>
    </source>
</evidence>
<dbReference type="Pfam" id="PF07264">
    <property type="entry name" value="EI24"/>
    <property type="match status" value="1"/>
</dbReference>
<keyword evidence="2 5" id="KW-0812">Transmembrane</keyword>
<feature type="transmembrane region" description="Helical" evidence="5">
    <location>
        <begin position="198"/>
        <end position="219"/>
    </location>
</feature>
<evidence type="ECO:0000256" key="1">
    <source>
        <dbReference type="ARBA" id="ARBA00004141"/>
    </source>
</evidence>
<dbReference type="Proteomes" id="UP001596050">
    <property type="component" value="Unassembled WGS sequence"/>
</dbReference>
<protein>
    <submittedName>
        <fullName evidence="6">EI24 domain-containing protein</fullName>
    </submittedName>
</protein>
<comment type="caution">
    <text evidence="6">The sequence shown here is derived from an EMBL/GenBank/DDBJ whole genome shotgun (WGS) entry which is preliminary data.</text>
</comment>
<dbReference type="EMBL" id="JBHSMU010000003">
    <property type="protein sequence ID" value="MFC5458327.1"/>
    <property type="molecule type" value="Genomic_DNA"/>
</dbReference>
<feature type="transmembrane region" description="Helical" evidence="5">
    <location>
        <begin position="78"/>
        <end position="105"/>
    </location>
</feature>
<dbReference type="InterPro" id="IPR059112">
    <property type="entry name" value="CysZ/EI24"/>
</dbReference>
<reference evidence="7" key="1">
    <citation type="journal article" date="2019" name="Int. J. Syst. Evol. Microbiol.">
        <title>The Global Catalogue of Microorganisms (GCM) 10K type strain sequencing project: providing services to taxonomists for standard genome sequencing and annotation.</title>
        <authorList>
            <consortium name="The Broad Institute Genomics Platform"/>
            <consortium name="The Broad Institute Genome Sequencing Center for Infectious Disease"/>
            <person name="Wu L."/>
            <person name="Ma J."/>
        </authorList>
    </citation>
    <scope>NUCLEOTIDE SEQUENCE [LARGE SCALE GENOMIC DNA]</scope>
    <source>
        <strain evidence="7">KACC 12649</strain>
    </source>
</reference>
<feature type="transmembrane region" description="Helical" evidence="5">
    <location>
        <begin position="21"/>
        <end position="43"/>
    </location>
</feature>
<evidence type="ECO:0000256" key="4">
    <source>
        <dbReference type="ARBA" id="ARBA00023136"/>
    </source>
</evidence>
<evidence type="ECO:0000256" key="5">
    <source>
        <dbReference type="SAM" id="Phobius"/>
    </source>
</evidence>
<organism evidence="6 7">
    <name type="scientific">Massilia niabensis</name>
    <dbReference type="NCBI Taxonomy" id="544910"/>
    <lineage>
        <taxon>Bacteria</taxon>
        <taxon>Pseudomonadati</taxon>
        <taxon>Pseudomonadota</taxon>
        <taxon>Betaproteobacteria</taxon>
        <taxon>Burkholderiales</taxon>
        <taxon>Oxalobacteraceae</taxon>
        <taxon>Telluria group</taxon>
        <taxon>Massilia</taxon>
    </lineage>
</organism>
<evidence type="ECO:0000256" key="2">
    <source>
        <dbReference type="ARBA" id="ARBA00022692"/>
    </source>
</evidence>
<evidence type="ECO:0000256" key="3">
    <source>
        <dbReference type="ARBA" id="ARBA00022989"/>
    </source>
</evidence>
<feature type="transmembrane region" description="Helical" evidence="5">
    <location>
        <begin position="153"/>
        <end position="170"/>
    </location>
</feature>
<keyword evidence="7" id="KW-1185">Reference proteome</keyword>